<name>I4EX78_MODI5</name>
<dbReference type="HOGENOM" id="CLU_1466648_0_0_11"/>
<dbReference type="EMBL" id="FO203431">
    <property type="protein sequence ID" value="CCH87991.1"/>
    <property type="molecule type" value="Genomic_DNA"/>
</dbReference>
<dbReference type="AlphaFoldDB" id="I4EX78"/>
<proteinExistence type="predicted"/>
<evidence type="ECO:0000313" key="2">
    <source>
        <dbReference type="Proteomes" id="UP000006461"/>
    </source>
</evidence>
<dbReference type="OrthoDB" id="581550at2"/>
<sequence length="184" mass="20655">MIKKSCLGCNRLKTIEEFGVRTRSVDGYADRCLECCRAESRERYAKNPGAGRGRANRYRARYPERVRAAARQAARANKAQRRIDKVGIVARNNDYVNAIKLATGCVECGFKGDEPWLLEFDHVRGTKVEAVSQLVAGAYSLAVIQAEIGKCEVVCQRHHRMRTIARMQERRRTATEPAEDGPGV</sequence>
<organism evidence="1 2">
    <name type="scientific">Modestobacter italicus (strain DSM 44449 / CECT 9708 / BC 501)</name>
    <dbReference type="NCBI Taxonomy" id="2732864"/>
    <lineage>
        <taxon>Bacteria</taxon>
        <taxon>Bacillati</taxon>
        <taxon>Actinomycetota</taxon>
        <taxon>Actinomycetes</taxon>
        <taxon>Geodermatophilales</taxon>
        <taxon>Geodermatophilaceae</taxon>
        <taxon>Modestobacter</taxon>
    </lineage>
</organism>
<evidence type="ECO:0008006" key="3">
    <source>
        <dbReference type="Google" id="ProtNLM"/>
    </source>
</evidence>
<gene>
    <name evidence="1" type="ordered locus">MODMU_2562</name>
</gene>
<protein>
    <recommendedName>
        <fullName evidence="3">HNH endonuclease</fullName>
    </recommendedName>
</protein>
<evidence type="ECO:0000313" key="1">
    <source>
        <dbReference type="EMBL" id="CCH87991.1"/>
    </source>
</evidence>
<reference evidence="1 2" key="1">
    <citation type="journal article" date="2012" name="J. Bacteriol.">
        <title>Genome Sequence of Radiation-Resistant Modestobacter marinus Strain BC501, a Representative Actinobacterium That Thrives on Calcareous Stone Surfaces.</title>
        <authorList>
            <person name="Normand P."/>
            <person name="Gury J."/>
            <person name="Pujic P."/>
            <person name="Chouaia B."/>
            <person name="Crotti E."/>
            <person name="Brusetti L."/>
            <person name="Daffonchio D."/>
            <person name="Vacherie B."/>
            <person name="Barbe V."/>
            <person name="Medigue C."/>
            <person name="Calteau A."/>
            <person name="Ghodhbane-Gtari F."/>
            <person name="Essoussi I."/>
            <person name="Nouioui I."/>
            <person name="Abbassi-Ghozzi I."/>
            <person name="Gtari M."/>
        </authorList>
    </citation>
    <scope>NUCLEOTIDE SEQUENCE [LARGE SCALE GENOMIC DNA]</scope>
    <source>
        <strain evidence="2">BC 501</strain>
    </source>
</reference>
<keyword evidence="2" id="KW-1185">Reference proteome</keyword>
<accession>I4EX78</accession>
<dbReference type="KEGG" id="mmar:MODMU_2562"/>
<dbReference type="Proteomes" id="UP000006461">
    <property type="component" value="Chromosome"/>
</dbReference>
<dbReference type="STRING" id="477641.MODMU_2562"/>